<dbReference type="Pfam" id="PF00656">
    <property type="entry name" value="Peptidase_C14"/>
    <property type="match status" value="1"/>
</dbReference>
<protein>
    <recommendedName>
        <fullName evidence="1">Peptidase C14 caspase domain-containing protein</fullName>
    </recommendedName>
</protein>
<dbReference type="EMBL" id="MN739208">
    <property type="protein sequence ID" value="QHS93648.1"/>
    <property type="molecule type" value="Genomic_DNA"/>
</dbReference>
<evidence type="ECO:0000259" key="1">
    <source>
        <dbReference type="Pfam" id="PF00656"/>
    </source>
</evidence>
<dbReference type="GO" id="GO:0005737">
    <property type="term" value="C:cytoplasm"/>
    <property type="evidence" value="ECO:0007669"/>
    <property type="project" value="TreeGrafter"/>
</dbReference>
<name>A0A6C0BQH9_9ZZZZ</name>
<dbReference type="GO" id="GO:0006508">
    <property type="term" value="P:proteolysis"/>
    <property type="evidence" value="ECO:0007669"/>
    <property type="project" value="InterPro"/>
</dbReference>
<dbReference type="GO" id="GO:0004197">
    <property type="term" value="F:cysteine-type endopeptidase activity"/>
    <property type="evidence" value="ECO:0007669"/>
    <property type="project" value="InterPro"/>
</dbReference>
<dbReference type="PANTHER" id="PTHR48104:SF30">
    <property type="entry name" value="METACASPASE-1"/>
    <property type="match status" value="1"/>
</dbReference>
<dbReference type="AlphaFoldDB" id="A0A6C0BQH9"/>
<evidence type="ECO:0000313" key="2">
    <source>
        <dbReference type="EMBL" id="QHS93648.1"/>
    </source>
</evidence>
<accession>A0A6C0BQH9</accession>
<organism evidence="2">
    <name type="scientific">viral metagenome</name>
    <dbReference type="NCBI Taxonomy" id="1070528"/>
    <lineage>
        <taxon>unclassified sequences</taxon>
        <taxon>metagenomes</taxon>
        <taxon>organismal metagenomes</taxon>
    </lineage>
</organism>
<reference evidence="2" key="1">
    <citation type="journal article" date="2020" name="Nature">
        <title>Giant virus diversity and host interactions through global metagenomics.</title>
        <authorList>
            <person name="Schulz F."/>
            <person name="Roux S."/>
            <person name="Paez-Espino D."/>
            <person name="Jungbluth S."/>
            <person name="Walsh D.A."/>
            <person name="Denef V.J."/>
            <person name="McMahon K.D."/>
            <person name="Konstantinidis K.T."/>
            <person name="Eloe-Fadrosh E.A."/>
            <person name="Kyrpides N.C."/>
            <person name="Woyke T."/>
        </authorList>
    </citation>
    <scope>NUCLEOTIDE SEQUENCE</scope>
    <source>
        <strain evidence="2">GVMAG-M-3300018080-19</strain>
    </source>
</reference>
<proteinExistence type="predicted"/>
<dbReference type="InterPro" id="IPR011600">
    <property type="entry name" value="Pept_C14_caspase"/>
</dbReference>
<feature type="domain" description="Peptidase C14 caspase" evidence="1">
    <location>
        <begin position="7"/>
        <end position="206"/>
    </location>
</feature>
<sequence length="232" mass="26374">MYSIHFGNNYTGQQGALSQCQADAKKLRSWVKFKYQNPQTRLLLDQKKNRMLRHMWRGVKRANRAARKYGKFSLWITYSGHGSWIRDKSGDEADGRDEVLVPHDYAKKGFITDDTLARILARLDARVRCYVVMDCCHSGTVLDLPYKLSGRTQDSKHQNFKARIICISACQDSEVAYEVSTGGVLTSTLLKTLGRSKNLTLEELWAGLSKMTGQRPLLTCSKPMKSTENLFV</sequence>
<dbReference type="PANTHER" id="PTHR48104">
    <property type="entry name" value="METACASPASE-4"/>
    <property type="match status" value="1"/>
</dbReference>
<dbReference type="InterPro" id="IPR050452">
    <property type="entry name" value="Metacaspase"/>
</dbReference>
<dbReference type="Gene3D" id="3.40.50.12660">
    <property type="match status" value="1"/>
</dbReference>